<dbReference type="InterPro" id="IPR050490">
    <property type="entry name" value="Bact_solute-bd_prot1"/>
</dbReference>
<name>A0AAV3TDR6_9EURY</name>
<dbReference type="SUPFAM" id="SSF53850">
    <property type="entry name" value="Periplasmic binding protein-like II"/>
    <property type="match status" value="1"/>
</dbReference>
<dbReference type="Gene3D" id="3.40.190.10">
    <property type="entry name" value="Periplasmic binding protein-like II"/>
    <property type="match status" value="2"/>
</dbReference>
<keyword evidence="2" id="KW-1185">Reference proteome</keyword>
<dbReference type="Pfam" id="PF13416">
    <property type="entry name" value="SBP_bac_8"/>
    <property type="match status" value="1"/>
</dbReference>
<evidence type="ECO:0000313" key="2">
    <source>
        <dbReference type="Proteomes" id="UP001500420"/>
    </source>
</evidence>
<dbReference type="PROSITE" id="PS51318">
    <property type="entry name" value="TAT"/>
    <property type="match status" value="1"/>
</dbReference>
<proteinExistence type="predicted"/>
<comment type="caution">
    <text evidence="1">The sequence shown here is derived from an EMBL/GenBank/DDBJ whole genome shotgun (WGS) entry which is preliminary data.</text>
</comment>
<dbReference type="Proteomes" id="UP001500420">
    <property type="component" value="Unassembled WGS sequence"/>
</dbReference>
<protein>
    <submittedName>
        <fullName evidence="1">ABC transporter substrate-binding protein</fullName>
    </submittedName>
</protein>
<dbReference type="PANTHER" id="PTHR43649">
    <property type="entry name" value="ARABINOSE-BINDING PROTEIN-RELATED"/>
    <property type="match status" value="1"/>
</dbReference>
<dbReference type="InterPro" id="IPR006059">
    <property type="entry name" value="SBP"/>
</dbReference>
<organism evidence="1 2">
    <name type="scientific">Natronoarchaeum mannanilyticum</name>
    <dbReference type="NCBI Taxonomy" id="926360"/>
    <lineage>
        <taxon>Archaea</taxon>
        <taxon>Methanobacteriati</taxon>
        <taxon>Methanobacteriota</taxon>
        <taxon>Stenosarchaea group</taxon>
        <taxon>Halobacteria</taxon>
        <taxon>Halobacteriales</taxon>
        <taxon>Natronoarchaeaceae</taxon>
    </lineage>
</organism>
<dbReference type="PROSITE" id="PS51257">
    <property type="entry name" value="PROKAR_LIPOPROTEIN"/>
    <property type="match status" value="1"/>
</dbReference>
<evidence type="ECO:0000313" key="1">
    <source>
        <dbReference type="EMBL" id="GAA0679374.1"/>
    </source>
</evidence>
<sequence length="431" mass="46027">MREQDSDSTLTRRRMLQATGAAGAVGFAGCLSNVTDGGNGGGGNTLEVLHGWTGGDGQRAINALTEGFKEAHSDVDTDFRPIGGGGNTNLNTVVSNRLSQNDPPSSFAGWPGANLQKYDGVLGDLSDVWEEEGFTDSHLQEAVEACQYNDQYAAVPIGSHRLNCLFYNTSVVEDAGVDPDSMSSIDDLITAMDTVASETDATPMAQAMKAPWTTLQLFGVVLLGQEGYDSYMTFVDGEGGGDAVRSALETTSTILSNYISDDASQIGLTGANEMIMNGEAAFIHNGNWAAGAYRGNDLAYDEDWGFVPFPGTEGMYTFHLDSFIYPGNNPSPEATKTWMRYVGGTEAQVLFNTRKGSIPTRTDVPTDEFGPYLTETIDDFQNADQLPPTLAHGLAVSPNQLTNMKSAITENFTGPYDVEATATSLLDIAQQ</sequence>
<dbReference type="RefSeq" id="WP_343774859.1">
    <property type="nucleotide sequence ID" value="NZ_BAAADV010000007.1"/>
</dbReference>
<reference evidence="1 2" key="1">
    <citation type="journal article" date="2019" name="Int. J. Syst. Evol. Microbiol.">
        <title>The Global Catalogue of Microorganisms (GCM) 10K type strain sequencing project: providing services to taxonomists for standard genome sequencing and annotation.</title>
        <authorList>
            <consortium name="The Broad Institute Genomics Platform"/>
            <consortium name="The Broad Institute Genome Sequencing Center for Infectious Disease"/>
            <person name="Wu L."/>
            <person name="Ma J."/>
        </authorList>
    </citation>
    <scope>NUCLEOTIDE SEQUENCE [LARGE SCALE GENOMIC DNA]</scope>
    <source>
        <strain evidence="1 2">JCM 16328</strain>
    </source>
</reference>
<accession>A0AAV3TDR6</accession>
<dbReference type="AlphaFoldDB" id="A0AAV3TDR6"/>
<dbReference type="InterPro" id="IPR006311">
    <property type="entry name" value="TAT_signal"/>
</dbReference>
<gene>
    <name evidence="1" type="ORF">GCM10009020_29890</name>
</gene>
<dbReference type="EMBL" id="BAAADV010000007">
    <property type="protein sequence ID" value="GAA0679374.1"/>
    <property type="molecule type" value="Genomic_DNA"/>
</dbReference>